<dbReference type="EMBL" id="LKCW01000139">
    <property type="protein sequence ID" value="KPM38260.1"/>
    <property type="molecule type" value="Genomic_DNA"/>
</dbReference>
<dbReference type="OrthoDB" id="89086at2759"/>
<reference evidence="3 4" key="1">
    <citation type="submission" date="2015-09" db="EMBL/GenBank/DDBJ databases">
        <title>Draft genome of a European isolate of the apple canker pathogen Neonectria ditissima.</title>
        <authorList>
            <person name="Gomez-Cortecero A."/>
            <person name="Harrison R.J."/>
            <person name="Armitage A.D."/>
        </authorList>
    </citation>
    <scope>NUCLEOTIDE SEQUENCE [LARGE SCALE GENOMIC DNA]</scope>
    <source>
        <strain evidence="3 4">R09/05</strain>
    </source>
</reference>
<evidence type="ECO:0000256" key="1">
    <source>
        <dbReference type="SAM" id="MobiDB-lite"/>
    </source>
</evidence>
<feature type="compositionally biased region" description="Low complexity" evidence="1">
    <location>
        <begin position="175"/>
        <end position="194"/>
    </location>
</feature>
<gene>
    <name evidence="3" type="ORF">AK830_g8314</name>
</gene>
<keyword evidence="4" id="KW-1185">Reference proteome</keyword>
<name>A0A0N8H684_9HYPO</name>
<keyword evidence="2" id="KW-0732">Signal</keyword>
<feature type="signal peptide" evidence="2">
    <location>
        <begin position="1"/>
        <end position="22"/>
    </location>
</feature>
<comment type="caution">
    <text evidence="3">The sequence shown here is derived from an EMBL/GenBank/DDBJ whole genome shotgun (WGS) entry which is preliminary data.</text>
</comment>
<feature type="compositionally biased region" description="Low complexity" evidence="1">
    <location>
        <begin position="202"/>
        <end position="212"/>
    </location>
</feature>
<feature type="chain" id="PRO_5006026170" evidence="2">
    <location>
        <begin position="23"/>
        <end position="398"/>
    </location>
</feature>
<accession>A0A0N8H684</accession>
<feature type="region of interest" description="Disordered" evidence="1">
    <location>
        <begin position="164"/>
        <end position="212"/>
    </location>
</feature>
<evidence type="ECO:0000313" key="3">
    <source>
        <dbReference type="EMBL" id="KPM38260.1"/>
    </source>
</evidence>
<dbReference type="AlphaFoldDB" id="A0A0N8H684"/>
<organism evidence="3 4">
    <name type="scientific">Neonectria ditissima</name>
    <dbReference type="NCBI Taxonomy" id="78410"/>
    <lineage>
        <taxon>Eukaryota</taxon>
        <taxon>Fungi</taxon>
        <taxon>Dikarya</taxon>
        <taxon>Ascomycota</taxon>
        <taxon>Pezizomycotina</taxon>
        <taxon>Sordariomycetes</taxon>
        <taxon>Hypocreomycetidae</taxon>
        <taxon>Hypocreales</taxon>
        <taxon>Nectriaceae</taxon>
        <taxon>Neonectria</taxon>
    </lineage>
</organism>
<sequence>MSSAKALAVVAAMAALVVSTHAQRFYNEDLVLCDCGTGDNPDHPEWSTSRQMNWYKNIHWPAGAYDYPEAPDMAVEVPFNDGLYPWIPSGATAKMTNGDVWTAYIEDGTPDGFKAGSAVTTKEGGQMLNCWAYRGRPVSAALNTTIKSDAICWSAFVCNRNDKAPSRPGDMGSQSSTSTASTAPATSFFSTSPATPIPIPTPTGGEPVPTEIPTTGQLFISAALSPRFLNWNSTWEAFISKFAWDQTTGRCVTNPVRGDGYTINIDCAGIQIDADSHMTLTLIRALHDVGMNSTWFNQNPVVPGQNSSNGNQTNATSWVVMPESFSLQATDRSTQQVIGYLSYNTTYDNFITGPCSTCDTTRFDSEFFDPIIEAMKGTYPLYYSYSVQAQCHPWMACV</sequence>
<proteinExistence type="predicted"/>
<evidence type="ECO:0000313" key="4">
    <source>
        <dbReference type="Proteomes" id="UP000050424"/>
    </source>
</evidence>
<dbReference type="Proteomes" id="UP000050424">
    <property type="component" value="Unassembled WGS sequence"/>
</dbReference>
<evidence type="ECO:0000256" key="2">
    <source>
        <dbReference type="SAM" id="SignalP"/>
    </source>
</evidence>
<protein>
    <submittedName>
        <fullName evidence="3">Uncharacterized protein</fullName>
    </submittedName>
</protein>